<dbReference type="EMBL" id="MBQD01000005">
    <property type="protein sequence ID" value="OCL36875.1"/>
    <property type="molecule type" value="Genomic_DNA"/>
</dbReference>
<dbReference type="AlphaFoldDB" id="A0A1C0ARQ1"/>
<dbReference type="Pfam" id="PF01979">
    <property type="entry name" value="Amidohydro_1"/>
    <property type="match status" value="1"/>
</dbReference>
<dbReference type="InterPro" id="IPR051781">
    <property type="entry name" value="Metallo-dep_Hydrolase"/>
</dbReference>
<proteinExistence type="predicted"/>
<dbReference type="SUPFAM" id="SSF51338">
    <property type="entry name" value="Composite domain of metallo-dependent hydrolases"/>
    <property type="match status" value="1"/>
</dbReference>
<dbReference type="InterPro" id="IPR006680">
    <property type="entry name" value="Amidohydro-rel"/>
</dbReference>
<protein>
    <submittedName>
        <fullName evidence="1">Amidohydrolase</fullName>
    </submittedName>
</protein>
<keyword evidence="2" id="KW-1185">Reference proteome</keyword>
<dbReference type="SUPFAM" id="SSF51556">
    <property type="entry name" value="Metallo-dependent hydrolases"/>
    <property type="match status" value="1"/>
</dbReference>
<reference evidence="2" key="1">
    <citation type="submission" date="2016-07" db="EMBL/GenBank/DDBJ databases">
        <authorList>
            <person name="Florea S."/>
            <person name="Webb J.S."/>
            <person name="Jaromczyk J."/>
            <person name="Schardl C.L."/>
        </authorList>
    </citation>
    <scope>NUCLEOTIDE SEQUENCE [LARGE SCALE GENOMIC DNA]</scope>
    <source>
        <strain evidence="2">IPBSL-7</strain>
    </source>
</reference>
<dbReference type="Gene3D" id="2.30.40.10">
    <property type="entry name" value="Urease, subunit C, domain 1"/>
    <property type="match status" value="1"/>
</dbReference>
<evidence type="ECO:0000313" key="2">
    <source>
        <dbReference type="Proteomes" id="UP000093501"/>
    </source>
</evidence>
<sequence>MALRIAGVFLPDDEPRELWIDGGLLTDEPVSGAETLAEGCWVLPGLVDAHCHIGLGPEGGVSHDRTLQQARADLAAGTMLIRDAGSPSDTRWVQQDAALPRLLRAGRHVARPKRYIRHLGAEVEPEQLVDQVRHEARSGDGWVKLVGDWIDRGVGDLAPLWPADVAAQAIAVAHEEGARVTAHCFGEQAVHELVAAGIDCIEHGTGLSDEGIADMAARGTALVPTLINLDNFPAYAAPAQEKFPRYFTHMMDLYARRHRTIGAAIEAGVPVYAGTDAGTVVEHGRIRDEIDELAAIAGTDYALGAASWRARTWLGADSLTPGASADLIVLDADPRQDLSTLRRPRALVLRGRVIC</sequence>
<dbReference type="Proteomes" id="UP000093501">
    <property type="component" value="Unassembled WGS sequence"/>
</dbReference>
<dbReference type="RefSeq" id="WP_068750067.1">
    <property type="nucleotide sequence ID" value="NZ_LR214441.1"/>
</dbReference>
<dbReference type="GO" id="GO:0016810">
    <property type="term" value="F:hydrolase activity, acting on carbon-nitrogen (but not peptide) bonds"/>
    <property type="evidence" value="ECO:0007669"/>
    <property type="project" value="InterPro"/>
</dbReference>
<dbReference type="PANTHER" id="PTHR43135:SF4">
    <property type="entry name" value="AMIDOHYDROLASE-RELATED DOMAIN-CONTAINING PROTEIN"/>
    <property type="match status" value="1"/>
</dbReference>
<dbReference type="Gene3D" id="3.20.20.140">
    <property type="entry name" value="Metal-dependent hydrolases"/>
    <property type="match status" value="1"/>
</dbReference>
<organism evidence="1 2">
    <name type="scientific">Tessaracoccus lapidicaptus</name>
    <dbReference type="NCBI Taxonomy" id="1427523"/>
    <lineage>
        <taxon>Bacteria</taxon>
        <taxon>Bacillati</taxon>
        <taxon>Actinomycetota</taxon>
        <taxon>Actinomycetes</taxon>
        <taxon>Propionibacteriales</taxon>
        <taxon>Propionibacteriaceae</taxon>
        <taxon>Tessaracoccus</taxon>
    </lineage>
</organism>
<gene>
    <name evidence="1" type="ORF">BCR15_13130</name>
</gene>
<dbReference type="InterPro" id="IPR032466">
    <property type="entry name" value="Metal_Hydrolase"/>
</dbReference>
<name>A0A1C0ARQ1_9ACTN</name>
<keyword evidence="1" id="KW-0378">Hydrolase</keyword>
<accession>A0A1C0ARQ1</accession>
<comment type="caution">
    <text evidence="1">The sequence shown here is derived from an EMBL/GenBank/DDBJ whole genome shotgun (WGS) entry which is preliminary data.</text>
</comment>
<dbReference type="InterPro" id="IPR011059">
    <property type="entry name" value="Metal-dep_hydrolase_composite"/>
</dbReference>
<evidence type="ECO:0000313" key="1">
    <source>
        <dbReference type="EMBL" id="OCL36875.1"/>
    </source>
</evidence>
<dbReference type="PANTHER" id="PTHR43135">
    <property type="entry name" value="ALPHA-D-RIBOSE 1-METHYLPHOSPHONATE 5-TRIPHOSPHATE DIPHOSPHATASE"/>
    <property type="match status" value="1"/>
</dbReference>